<evidence type="ECO:0000313" key="2">
    <source>
        <dbReference type="Proteomes" id="UP000886998"/>
    </source>
</evidence>
<organism evidence="1 2">
    <name type="scientific">Trichonephila inaurata madagascariensis</name>
    <dbReference type="NCBI Taxonomy" id="2747483"/>
    <lineage>
        <taxon>Eukaryota</taxon>
        <taxon>Metazoa</taxon>
        <taxon>Ecdysozoa</taxon>
        <taxon>Arthropoda</taxon>
        <taxon>Chelicerata</taxon>
        <taxon>Arachnida</taxon>
        <taxon>Araneae</taxon>
        <taxon>Araneomorphae</taxon>
        <taxon>Entelegynae</taxon>
        <taxon>Araneoidea</taxon>
        <taxon>Nephilidae</taxon>
        <taxon>Trichonephila</taxon>
        <taxon>Trichonephila inaurata</taxon>
    </lineage>
</organism>
<dbReference type="Proteomes" id="UP000886998">
    <property type="component" value="Unassembled WGS sequence"/>
</dbReference>
<proteinExistence type="predicted"/>
<gene>
    <name evidence="1" type="ORF">TNIN_391101</name>
</gene>
<sequence length="108" mass="12571">MEPCFTRPSLTKSKERANCMKSTSWNDILQAKSFYNTERITFVIRPPNNALEKLIPDIDTGEWPIEILGWQYRPEERHLSHKEVYNLLSRKRIMGDVDGSTSLPSMSK</sequence>
<reference evidence="1" key="1">
    <citation type="submission" date="2020-08" db="EMBL/GenBank/DDBJ databases">
        <title>Multicomponent nature underlies the extraordinary mechanical properties of spider dragline silk.</title>
        <authorList>
            <person name="Kono N."/>
            <person name="Nakamura H."/>
            <person name="Mori M."/>
            <person name="Yoshida Y."/>
            <person name="Ohtoshi R."/>
            <person name="Malay A.D."/>
            <person name="Moran D.A.P."/>
            <person name="Tomita M."/>
            <person name="Numata K."/>
            <person name="Arakawa K."/>
        </authorList>
    </citation>
    <scope>NUCLEOTIDE SEQUENCE</scope>
</reference>
<keyword evidence="2" id="KW-1185">Reference proteome</keyword>
<protein>
    <submittedName>
        <fullName evidence="1">Uncharacterized protein</fullName>
    </submittedName>
</protein>
<name>A0A8X7C0H1_9ARAC</name>
<dbReference type="EMBL" id="BMAV01007693">
    <property type="protein sequence ID" value="GFY50760.1"/>
    <property type="molecule type" value="Genomic_DNA"/>
</dbReference>
<evidence type="ECO:0000313" key="1">
    <source>
        <dbReference type="EMBL" id="GFY50760.1"/>
    </source>
</evidence>
<comment type="caution">
    <text evidence="1">The sequence shown here is derived from an EMBL/GenBank/DDBJ whole genome shotgun (WGS) entry which is preliminary data.</text>
</comment>
<dbReference type="AlphaFoldDB" id="A0A8X7C0H1"/>
<accession>A0A8X7C0H1</accession>